<dbReference type="AlphaFoldDB" id="A0A5B8Z0C6"/>
<dbReference type="STRING" id="1742359.GCA_001439625_04298"/>
<dbReference type="EMBL" id="CP042593">
    <property type="protein sequence ID" value="QED46201.1"/>
    <property type="molecule type" value="Genomic_DNA"/>
</dbReference>
<organism evidence="1 2">
    <name type="scientific">Cytobacillus dafuensis</name>
    <name type="common">Bacillus dafuensis</name>
    <dbReference type="NCBI Taxonomy" id="1742359"/>
    <lineage>
        <taxon>Bacteria</taxon>
        <taxon>Bacillati</taxon>
        <taxon>Bacillota</taxon>
        <taxon>Bacilli</taxon>
        <taxon>Bacillales</taxon>
        <taxon>Bacillaceae</taxon>
        <taxon>Cytobacillus</taxon>
    </lineage>
</organism>
<name>A0A5B8Z0C6_CYTDA</name>
<accession>A0A5B8Z0C6</accession>
<dbReference type="OrthoDB" id="2655130at2"/>
<evidence type="ECO:0000313" key="2">
    <source>
        <dbReference type="Proteomes" id="UP000321555"/>
    </source>
</evidence>
<dbReference type="RefSeq" id="WP_057775463.1">
    <property type="nucleotide sequence ID" value="NZ_CP042593.1"/>
</dbReference>
<reference evidence="2" key="1">
    <citation type="submission" date="2019-08" db="EMBL/GenBank/DDBJ databases">
        <authorList>
            <person name="Zheng X."/>
        </authorList>
    </citation>
    <scope>NUCLEOTIDE SEQUENCE [LARGE SCALE GENOMIC DNA]</scope>
    <source>
        <strain evidence="2">FJAT-25496</strain>
    </source>
</reference>
<proteinExistence type="predicted"/>
<sequence length="96" mass="10799">MAHKDDDFFRELKKLEGEQLLVITRAVQLDLLGQVFRPVFCGTVSEVQKGHITLSPVIIKMVNAPFYKFPIPLSIPLEQIVSFSKEVPCDAVFPLA</sequence>
<evidence type="ECO:0000313" key="1">
    <source>
        <dbReference type="EMBL" id="QED46201.1"/>
    </source>
</evidence>
<dbReference type="Proteomes" id="UP000321555">
    <property type="component" value="Chromosome"/>
</dbReference>
<keyword evidence="2" id="KW-1185">Reference proteome</keyword>
<protein>
    <submittedName>
        <fullName evidence="1">Uncharacterized protein</fullName>
    </submittedName>
</protein>
<gene>
    <name evidence="1" type="ORF">FSZ17_02285</name>
</gene>
<dbReference type="KEGG" id="bda:FSZ17_02285"/>